<name>A0ABD3CQM6_9LAMI</name>
<dbReference type="PANTHER" id="PTHR48011:SF103">
    <property type="entry name" value="MITOGEN-ACTIVATED PROTEIN KINASE KINASE KINASE YODA-LIKE"/>
    <property type="match status" value="1"/>
</dbReference>
<comment type="caution">
    <text evidence="2">The sequence shown here is derived from an EMBL/GenBank/DDBJ whole genome shotgun (WGS) entry which is preliminary data.</text>
</comment>
<dbReference type="PANTHER" id="PTHR48011">
    <property type="entry name" value="CCR4-NOT TRANSCRIPTIONAL COMPLEX SUBUNIT CAF120-RELATED"/>
    <property type="match status" value="1"/>
</dbReference>
<dbReference type="InterPro" id="IPR000719">
    <property type="entry name" value="Prot_kinase_dom"/>
</dbReference>
<evidence type="ECO:0000313" key="3">
    <source>
        <dbReference type="Proteomes" id="UP001632038"/>
    </source>
</evidence>
<dbReference type="PROSITE" id="PS50011">
    <property type="entry name" value="PROTEIN_KINASE_DOM"/>
    <property type="match status" value="1"/>
</dbReference>
<evidence type="ECO:0000259" key="1">
    <source>
        <dbReference type="PROSITE" id="PS50011"/>
    </source>
</evidence>
<keyword evidence="3" id="KW-1185">Reference proteome</keyword>
<organism evidence="2 3">
    <name type="scientific">Castilleja foliolosa</name>
    <dbReference type="NCBI Taxonomy" id="1961234"/>
    <lineage>
        <taxon>Eukaryota</taxon>
        <taxon>Viridiplantae</taxon>
        <taxon>Streptophyta</taxon>
        <taxon>Embryophyta</taxon>
        <taxon>Tracheophyta</taxon>
        <taxon>Spermatophyta</taxon>
        <taxon>Magnoliopsida</taxon>
        <taxon>eudicotyledons</taxon>
        <taxon>Gunneridae</taxon>
        <taxon>Pentapetalae</taxon>
        <taxon>asterids</taxon>
        <taxon>lamiids</taxon>
        <taxon>Lamiales</taxon>
        <taxon>Orobanchaceae</taxon>
        <taxon>Pedicularideae</taxon>
        <taxon>Castillejinae</taxon>
        <taxon>Castilleja</taxon>
    </lineage>
</organism>
<dbReference type="InterPro" id="IPR052751">
    <property type="entry name" value="Plant_MAPKKK"/>
</dbReference>
<dbReference type="SUPFAM" id="SSF56112">
    <property type="entry name" value="Protein kinase-like (PK-like)"/>
    <property type="match status" value="1"/>
</dbReference>
<proteinExistence type="predicted"/>
<sequence>MYLSPESVKGYEQEAASDIWAVGCVVIKMFTRNRPWKGAKEEILKRIGEGIELPEIPEWISEDARDFVMLCFEREPGKRLSADVLLDHPFLECSCNGYDDRYVVEEFEDYEFRSNRWIPEDWELSSCKNPKVFDYLGAALPIAAGF</sequence>
<feature type="domain" description="Protein kinase" evidence="1">
    <location>
        <begin position="1"/>
        <end position="91"/>
    </location>
</feature>
<accession>A0ABD3CQM6</accession>
<reference evidence="3" key="1">
    <citation type="journal article" date="2024" name="IScience">
        <title>Strigolactones Initiate the Formation of Haustorium-like Structures in Castilleja.</title>
        <authorList>
            <person name="Buerger M."/>
            <person name="Peterson D."/>
            <person name="Chory J."/>
        </authorList>
    </citation>
    <scope>NUCLEOTIDE SEQUENCE [LARGE SCALE GENOMIC DNA]</scope>
</reference>
<dbReference type="EMBL" id="JAVIJP010000032">
    <property type="protein sequence ID" value="KAL3631829.1"/>
    <property type="molecule type" value="Genomic_DNA"/>
</dbReference>
<dbReference type="Pfam" id="PF00069">
    <property type="entry name" value="Pkinase"/>
    <property type="match status" value="1"/>
</dbReference>
<evidence type="ECO:0000313" key="2">
    <source>
        <dbReference type="EMBL" id="KAL3631829.1"/>
    </source>
</evidence>
<dbReference type="AlphaFoldDB" id="A0ABD3CQM6"/>
<protein>
    <recommendedName>
        <fullName evidence="1">Protein kinase domain-containing protein</fullName>
    </recommendedName>
</protein>
<dbReference type="Proteomes" id="UP001632038">
    <property type="component" value="Unassembled WGS sequence"/>
</dbReference>
<dbReference type="Gene3D" id="1.10.510.10">
    <property type="entry name" value="Transferase(Phosphotransferase) domain 1"/>
    <property type="match status" value="1"/>
</dbReference>
<gene>
    <name evidence="2" type="ORF">CASFOL_024813</name>
</gene>
<dbReference type="InterPro" id="IPR011009">
    <property type="entry name" value="Kinase-like_dom_sf"/>
</dbReference>